<evidence type="ECO:0000313" key="3">
    <source>
        <dbReference type="Proteomes" id="UP000245629"/>
    </source>
</evidence>
<reference evidence="3" key="1">
    <citation type="submission" date="2018-05" db="EMBL/GenBank/DDBJ databases">
        <title>Azospirillum thermophila sp. nov., a novel isolated from hot spring.</title>
        <authorList>
            <person name="Zhao Z."/>
        </authorList>
    </citation>
    <scope>NUCLEOTIDE SEQUENCE [LARGE SCALE GENOMIC DNA]</scope>
    <source>
        <strain evidence="3">CFH 70021</strain>
    </source>
</reference>
<dbReference type="EMBL" id="CP029352">
    <property type="protein sequence ID" value="AWK85835.1"/>
    <property type="molecule type" value="Genomic_DNA"/>
</dbReference>
<keyword evidence="1" id="KW-0472">Membrane</keyword>
<dbReference type="KEGG" id="azz:DEW08_03065"/>
<gene>
    <name evidence="2" type="ORF">DEW08_03065</name>
</gene>
<evidence type="ECO:0000256" key="1">
    <source>
        <dbReference type="SAM" id="Phobius"/>
    </source>
</evidence>
<sequence length="78" mass="8328">MAFLLTHLAIGVTAGIVLCIGLLVLDVAHLRTLIFGSEYWLVGLFLLFGSVCGTFGSLAMGVAVMGLGDWSDHPDRDY</sequence>
<keyword evidence="3" id="KW-1185">Reference proteome</keyword>
<evidence type="ECO:0000313" key="2">
    <source>
        <dbReference type="EMBL" id="AWK85835.1"/>
    </source>
</evidence>
<keyword evidence="1" id="KW-0812">Transmembrane</keyword>
<proteinExistence type="predicted"/>
<dbReference type="Proteomes" id="UP000245629">
    <property type="component" value="Chromosome 1"/>
</dbReference>
<protein>
    <submittedName>
        <fullName evidence="2">Uncharacterized protein</fullName>
    </submittedName>
</protein>
<feature type="transmembrane region" description="Helical" evidence="1">
    <location>
        <begin position="39"/>
        <end position="68"/>
    </location>
</feature>
<accession>A0A2S2CN11</accession>
<organism evidence="2 3">
    <name type="scientific">Azospirillum thermophilum</name>
    <dbReference type="NCBI Taxonomy" id="2202148"/>
    <lineage>
        <taxon>Bacteria</taxon>
        <taxon>Pseudomonadati</taxon>
        <taxon>Pseudomonadota</taxon>
        <taxon>Alphaproteobacteria</taxon>
        <taxon>Rhodospirillales</taxon>
        <taxon>Azospirillaceae</taxon>
        <taxon>Azospirillum</taxon>
    </lineage>
</organism>
<dbReference type="AlphaFoldDB" id="A0A2S2CN11"/>
<keyword evidence="1" id="KW-1133">Transmembrane helix</keyword>
<feature type="transmembrane region" description="Helical" evidence="1">
    <location>
        <begin position="6"/>
        <end position="27"/>
    </location>
</feature>
<name>A0A2S2CN11_9PROT</name>
<dbReference type="OrthoDB" id="8449317at2"/>